<proteinExistence type="predicted"/>
<dbReference type="SUPFAM" id="SSF47370">
    <property type="entry name" value="Bromodomain"/>
    <property type="match status" value="1"/>
</dbReference>
<keyword evidence="3" id="KW-0804">Transcription</keyword>
<evidence type="ECO:0000256" key="2">
    <source>
        <dbReference type="ARBA" id="ARBA00023117"/>
    </source>
</evidence>
<evidence type="ECO:0000313" key="8">
    <source>
        <dbReference type="EMBL" id="CAD9826809.1"/>
    </source>
</evidence>
<feature type="region of interest" description="Disordered" evidence="5">
    <location>
        <begin position="199"/>
        <end position="232"/>
    </location>
</feature>
<feature type="compositionally biased region" description="Low complexity" evidence="5">
    <location>
        <begin position="214"/>
        <end position="225"/>
    </location>
</feature>
<evidence type="ECO:0000256" key="3">
    <source>
        <dbReference type="ARBA" id="ARBA00023163"/>
    </source>
</evidence>
<protein>
    <recommendedName>
        <fullName evidence="9">Bromo domain-containing protein</fullName>
    </recommendedName>
</protein>
<keyword evidence="1" id="KW-0805">Transcription regulation</keyword>
<evidence type="ECO:0000256" key="5">
    <source>
        <dbReference type="SAM" id="MobiDB-lite"/>
    </source>
</evidence>
<organism evidence="8">
    <name type="scientific">Attheya septentrionalis</name>
    <dbReference type="NCBI Taxonomy" id="420275"/>
    <lineage>
        <taxon>Eukaryota</taxon>
        <taxon>Sar</taxon>
        <taxon>Stramenopiles</taxon>
        <taxon>Ochrophyta</taxon>
        <taxon>Bacillariophyta</taxon>
        <taxon>Coscinodiscophyceae</taxon>
        <taxon>Chaetocerotophycidae</taxon>
        <taxon>Chaetocerotales</taxon>
        <taxon>Attheyaceae</taxon>
        <taxon>Attheya</taxon>
    </lineage>
</organism>
<name>A0A7S2UQ34_9STRA</name>
<dbReference type="SMART" id="SM00297">
    <property type="entry name" value="BROMO"/>
    <property type="match status" value="1"/>
</dbReference>
<dbReference type="PRINTS" id="PR00503">
    <property type="entry name" value="BROMODOMAIN"/>
</dbReference>
<dbReference type="InterPro" id="IPR027353">
    <property type="entry name" value="NET_dom"/>
</dbReference>
<reference evidence="8" key="1">
    <citation type="submission" date="2021-01" db="EMBL/GenBank/DDBJ databases">
        <authorList>
            <person name="Corre E."/>
            <person name="Pelletier E."/>
            <person name="Niang G."/>
            <person name="Scheremetjew M."/>
            <person name="Finn R."/>
            <person name="Kale V."/>
            <person name="Holt S."/>
            <person name="Cochrane G."/>
            <person name="Meng A."/>
            <person name="Brown T."/>
            <person name="Cohen L."/>
        </authorList>
    </citation>
    <scope>NUCLEOTIDE SEQUENCE</scope>
    <source>
        <strain evidence="8">CCMP2084</strain>
    </source>
</reference>
<feature type="domain" description="Bromo" evidence="6">
    <location>
        <begin position="18"/>
        <end position="90"/>
    </location>
</feature>
<dbReference type="Pfam" id="PF17035">
    <property type="entry name" value="BET"/>
    <property type="match status" value="1"/>
</dbReference>
<dbReference type="InterPro" id="IPR038336">
    <property type="entry name" value="NET_sf"/>
</dbReference>
<feature type="domain" description="NET" evidence="7">
    <location>
        <begin position="122"/>
        <end position="206"/>
    </location>
</feature>
<evidence type="ECO:0008006" key="9">
    <source>
        <dbReference type="Google" id="ProtNLM"/>
    </source>
</evidence>
<gene>
    <name evidence="8" type="ORF">ASEP1449_LOCUS18643</name>
</gene>
<keyword evidence="2 4" id="KW-0103">Bromodomain</keyword>
<evidence type="ECO:0000256" key="4">
    <source>
        <dbReference type="PROSITE-ProRule" id="PRU00035"/>
    </source>
</evidence>
<accession>A0A7S2UQ34</accession>
<evidence type="ECO:0000259" key="6">
    <source>
        <dbReference type="PROSITE" id="PS50014"/>
    </source>
</evidence>
<dbReference type="EMBL" id="HBHQ01027528">
    <property type="protein sequence ID" value="CAD9826809.1"/>
    <property type="molecule type" value="Transcribed_RNA"/>
</dbReference>
<feature type="compositionally biased region" description="Low complexity" evidence="5">
    <location>
        <begin position="115"/>
        <end position="130"/>
    </location>
</feature>
<feature type="region of interest" description="Disordered" evidence="5">
    <location>
        <begin position="111"/>
        <end position="134"/>
    </location>
</feature>
<dbReference type="Pfam" id="PF00439">
    <property type="entry name" value="Bromodomain"/>
    <property type="match status" value="1"/>
</dbReference>
<dbReference type="AlphaFoldDB" id="A0A7S2UQ34"/>
<dbReference type="Gene3D" id="1.20.920.10">
    <property type="entry name" value="Bromodomain-like"/>
    <property type="match status" value="1"/>
</dbReference>
<dbReference type="Gene3D" id="1.20.1270.220">
    <property type="match status" value="1"/>
</dbReference>
<dbReference type="InterPro" id="IPR036427">
    <property type="entry name" value="Bromodomain-like_sf"/>
</dbReference>
<evidence type="ECO:0000256" key="1">
    <source>
        <dbReference type="ARBA" id="ARBA00023015"/>
    </source>
</evidence>
<dbReference type="InterPro" id="IPR001487">
    <property type="entry name" value="Bromodomain"/>
</dbReference>
<sequence length="232" mass="25189">MSQTDEFKEIAKVLAQMYAKPDAEPFREPVEWKALGLFDYPQVIKRPMDLGHIKRNLEKNKYSTVHEVAADIKLVWKNCMTYNADGSDFYKLAKKLSNSFEARFAKIAKDGGGDDTANGGNSTSNAANSSEPTLEEKRTFVKGLYKISKEELGKVITELDTKCPAALSKNNAEDEIEINVDNITPLVFHEVKGFVASCSGGSGGNGDGKKKKAPSSSSSSATGGPKAKKART</sequence>
<dbReference type="PROSITE" id="PS50014">
    <property type="entry name" value="BROMODOMAIN_2"/>
    <property type="match status" value="1"/>
</dbReference>
<dbReference type="PANTHER" id="PTHR45926">
    <property type="entry name" value="OSJNBA0053K19.4 PROTEIN"/>
    <property type="match status" value="1"/>
</dbReference>
<evidence type="ECO:0000259" key="7">
    <source>
        <dbReference type="PROSITE" id="PS51525"/>
    </source>
</evidence>
<dbReference type="PROSITE" id="PS51525">
    <property type="entry name" value="NET"/>
    <property type="match status" value="1"/>
</dbReference>